<evidence type="ECO:0000313" key="1">
    <source>
        <dbReference type="EMBL" id="GBN69754.1"/>
    </source>
</evidence>
<accession>A0A4Y2R248</accession>
<dbReference type="EMBL" id="BGPR01015564">
    <property type="protein sequence ID" value="GBN69754.1"/>
    <property type="molecule type" value="Genomic_DNA"/>
</dbReference>
<name>A0A4Y2R248_ARAVE</name>
<proteinExistence type="predicted"/>
<sequence>MESKNNGSDAVSLSLYINYLGEICFGSLSFSTLPVPLCIKRIRIVPPDWCFFVLYERFDEEKTCDYINASEIIDKAGRGTVYLWLPWYQGTLNYSHCNSSSTEDEVLVAITCIGPTPTVGGTYYYWKGEKPNTHHYCIFSKNENPLTYPVISHPRTRGGSI</sequence>
<reference evidence="1 2" key="1">
    <citation type="journal article" date="2019" name="Sci. Rep.">
        <title>Orb-weaving spider Araneus ventricosus genome elucidates the spidroin gene catalogue.</title>
        <authorList>
            <person name="Kono N."/>
            <person name="Nakamura H."/>
            <person name="Ohtoshi R."/>
            <person name="Moran D.A.P."/>
            <person name="Shinohara A."/>
            <person name="Yoshida Y."/>
            <person name="Fujiwara M."/>
            <person name="Mori M."/>
            <person name="Tomita M."/>
            <person name="Arakawa K."/>
        </authorList>
    </citation>
    <scope>NUCLEOTIDE SEQUENCE [LARGE SCALE GENOMIC DNA]</scope>
</reference>
<dbReference type="AlphaFoldDB" id="A0A4Y2R248"/>
<dbReference type="Proteomes" id="UP000499080">
    <property type="component" value="Unassembled WGS sequence"/>
</dbReference>
<keyword evidence="2" id="KW-1185">Reference proteome</keyword>
<protein>
    <submittedName>
        <fullName evidence="1">Uncharacterized protein</fullName>
    </submittedName>
</protein>
<comment type="caution">
    <text evidence="1">The sequence shown here is derived from an EMBL/GenBank/DDBJ whole genome shotgun (WGS) entry which is preliminary data.</text>
</comment>
<evidence type="ECO:0000313" key="2">
    <source>
        <dbReference type="Proteomes" id="UP000499080"/>
    </source>
</evidence>
<organism evidence="1 2">
    <name type="scientific">Araneus ventricosus</name>
    <name type="common">Orbweaver spider</name>
    <name type="synonym">Epeira ventricosa</name>
    <dbReference type="NCBI Taxonomy" id="182803"/>
    <lineage>
        <taxon>Eukaryota</taxon>
        <taxon>Metazoa</taxon>
        <taxon>Ecdysozoa</taxon>
        <taxon>Arthropoda</taxon>
        <taxon>Chelicerata</taxon>
        <taxon>Arachnida</taxon>
        <taxon>Araneae</taxon>
        <taxon>Araneomorphae</taxon>
        <taxon>Entelegynae</taxon>
        <taxon>Araneoidea</taxon>
        <taxon>Araneidae</taxon>
        <taxon>Araneus</taxon>
    </lineage>
</organism>
<gene>
    <name evidence="1" type="ORF">AVEN_9315_1</name>
</gene>